<dbReference type="InterPro" id="IPR001091">
    <property type="entry name" value="RM_Methyltransferase"/>
</dbReference>
<dbReference type="GO" id="GO:0008170">
    <property type="term" value="F:N-methyltransferase activity"/>
    <property type="evidence" value="ECO:0007669"/>
    <property type="project" value="InterPro"/>
</dbReference>
<dbReference type="Pfam" id="PF01555">
    <property type="entry name" value="N6_N4_Mtase"/>
    <property type="match status" value="2"/>
</dbReference>
<dbReference type="GO" id="GO:0009007">
    <property type="term" value="F:site-specific DNA-methyltransferase (adenine-specific) activity"/>
    <property type="evidence" value="ECO:0007669"/>
    <property type="project" value="UniProtKB-EC"/>
</dbReference>
<evidence type="ECO:0000259" key="6">
    <source>
        <dbReference type="Pfam" id="PF01555"/>
    </source>
</evidence>
<feature type="domain" description="DNA methylase N-4/N-6" evidence="6">
    <location>
        <begin position="150"/>
        <end position="212"/>
    </location>
</feature>
<dbReference type="GO" id="GO:0003677">
    <property type="term" value="F:DNA binding"/>
    <property type="evidence" value="ECO:0007669"/>
    <property type="project" value="InterPro"/>
</dbReference>
<evidence type="ECO:0000256" key="5">
    <source>
        <dbReference type="RuleBase" id="RU362026"/>
    </source>
</evidence>
<keyword evidence="8" id="KW-1185">Reference proteome</keyword>
<organism evidence="7 8">
    <name type="scientific">Phyllobacterium phragmitis</name>
    <dbReference type="NCBI Taxonomy" id="2670329"/>
    <lineage>
        <taxon>Bacteria</taxon>
        <taxon>Pseudomonadati</taxon>
        <taxon>Pseudomonadota</taxon>
        <taxon>Alphaproteobacteria</taxon>
        <taxon>Hyphomicrobiales</taxon>
        <taxon>Phyllobacteriaceae</taxon>
        <taxon>Phyllobacterium</taxon>
    </lineage>
</organism>
<keyword evidence="2 7" id="KW-0489">Methyltransferase</keyword>
<dbReference type="AlphaFoldDB" id="A0A2S9IJ19"/>
<dbReference type="InterPro" id="IPR029063">
    <property type="entry name" value="SAM-dependent_MTases_sf"/>
</dbReference>
<dbReference type="RefSeq" id="WP_105745983.1">
    <property type="nucleotide sequence ID" value="NZ_PVBR01000044.1"/>
</dbReference>
<keyword evidence="3" id="KW-0808">Transferase</keyword>
<proteinExistence type="inferred from homology"/>
<dbReference type="GO" id="GO:0005737">
    <property type="term" value="C:cytoplasm"/>
    <property type="evidence" value="ECO:0007669"/>
    <property type="project" value="TreeGrafter"/>
</dbReference>
<dbReference type="EC" id="2.1.1.-" evidence="5"/>
<dbReference type="InterPro" id="IPR002052">
    <property type="entry name" value="DNA_methylase_N6_adenine_CS"/>
</dbReference>
<sequence>MTSNANNITPRNTVLNADCISAMRSFERASVDFILTDPPYVTRFRDRQGRTVTNDDNGRWLRPAFNQMHRVLKDGGFAVSFYGWNKVDLFMDAWKAAGFRVVGHLVFRKRYASSARFLRYEHEQAYLLAKGNPTLPAHPIPDVLDFPYTGNRLHPTQKPTEALTPLIEAFTKPGELVLDPFCGSGSTLAAAQKLGRDWIGVELDAAHSETANRRLAWLQQRGRAAA</sequence>
<evidence type="ECO:0000256" key="2">
    <source>
        <dbReference type="ARBA" id="ARBA00022603"/>
    </source>
</evidence>
<evidence type="ECO:0000313" key="8">
    <source>
        <dbReference type="Proteomes" id="UP000239434"/>
    </source>
</evidence>
<evidence type="ECO:0000256" key="3">
    <source>
        <dbReference type="ARBA" id="ARBA00022679"/>
    </source>
</evidence>
<dbReference type="PROSITE" id="PS00092">
    <property type="entry name" value="N6_MTASE"/>
    <property type="match status" value="1"/>
</dbReference>
<dbReference type="GO" id="GO:0032259">
    <property type="term" value="P:methylation"/>
    <property type="evidence" value="ECO:0007669"/>
    <property type="project" value="UniProtKB-KW"/>
</dbReference>
<dbReference type="Gene3D" id="3.40.50.150">
    <property type="entry name" value="Vaccinia Virus protein VP39"/>
    <property type="match status" value="1"/>
</dbReference>
<accession>A0A2S9IJ19</accession>
<protein>
    <recommendedName>
        <fullName evidence="5">Methyltransferase</fullName>
        <ecNumber evidence="5">2.1.1.-</ecNumber>
    </recommendedName>
</protein>
<comment type="catalytic activity">
    <reaction evidence="4">
        <text>a 2'-deoxyadenosine in DNA + S-adenosyl-L-methionine = an N(6)-methyl-2'-deoxyadenosine in DNA + S-adenosyl-L-homocysteine + H(+)</text>
        <dbReference type="Rhea" id="RHEA:15197"/>
        <dbReference type="Rhea" id="RHEA-COMP:12418"/>
        <dbReference type="Rhea" id="RHEA-COMP:12419"/>
        <dbReference type="ChEBI" id="CHEBI:15378"/>
        <dbReference type="ChEBI" id="CHEBI:57856"/>
        <dbReference type="ChEBI" id="CHEBI:59789"/>
        <dbReference type="ChEBI" id="CHEBI:90615"/>
        <dbReference type="ChEBI" id="CHEBI:90616"/>
        <dbReference type="EC" id="2.1.1.72"/>
    </reaction>
</comment>
<dbReference type="EMBL" id="PVBR01000044">
    <property type="protein sequence ID" value="PRD40508.1"/>
    <property type="molecule type" value="Genomic_DNA"/>
</dbReference>
<dbReference type="Proteomes" id="UP000239434">
    <property type="component" value="Unassembled WGS sequence"/>
</dbReference>
<evidence type="ECO:0000256" key="1">
    <source>
        <dbReference type="ARBA" id="ARBA00006594"/>
    </source>
</evidence>
<comment type="caution">
    <text evidence="7">The sequence shown here is derived from an EMBL/GenBank/DDBJ whole genome shotgun (WGS) entry which is preliminary data.</text>
</comment>
<feature type="domain" description="DNA methylase N-4/N-6" evidence="6">
    <location>
        <begin position="31"/>
        <end position="134"/>
    </location>
</feature>
<dbReference type="SUPFAM" id="SSF53335">
    <property type="entry name" value="S-adenosyl-L-methionine-dependent methyltransferases"/>
    <property type="match status" value="1"/>
</dbReference>
<dbReference type="PRINTS" id="PR00508">
    <property type="entry name" value="S21N4MTFRASE"/>
</dbReference>
<evidence type="ECO:0000256" key="4">
    <source>
        <dbReference type="ARBA" id="ARBA00047942"/>
    </source>
</evidence>
<evidence type="ECO:0000313" key="7">
    <source>
        <dbReference type="EMBL" id="PRD40508.1"/>
    </source>
</evidence>
<dbReference type="PANTHER" id="PTHR13370:SF3">
    <property type="entry name" value="TRNA (GUANINE(10)-N2)-METHYLTRANSFERASE HOMOLOG"/>
    <property type="match status" value="1"/>
</dbReference>
<name>A0A2S9IJ19_9HYPH</name>
<reference evidence="7 8" key="1">
    <citation type="submission" date="2018-02" db="EMBL/GenBank/DDBJ databases">
        <title>The draft genome of Phyllobacterium sp. 1N-3.</title>
        <authorList>
            <person name="Liu L."/>
            <person name="Li L."/>
            <person name="Zhang X."/>
            <person name="Wang T."/>
            <person name="Liang L."/>
        </authorList>
    </citation>
    <scope>NUCLEOTIDE SEQUENCE [LARGE SCALE GENOMIC DNA]</scope>
    <source>
        <strain evidence="7 8">1N-3</strain>
    </source>
</reference>
<gene>
    <name evidence="7" type="ORF">C5748_26590</name>
</gene>
<dbReference type="InterPro" id="IPR002941">
    <property type="entry name" value="DNA_methylase_N4/N6"/>
</dbReference>
<comment type="similarity">
    <text evidence="1 5">Belongs to the N(4)/N(6)-methyltransferase family.</text>
</comment>
<dbReference type="PANTHER" id="PTHR13370">
    <property type="entry name" value="RNA METHYLASE-RELATED"/>
    <property type="match status" value="1"/>
</dbReference>
<dbReference type="NCBIfam" id="NF010253">
    <property type="entry name" value="PRK13699.1"/>
    <property type="match status" value="1"/>
</dbReference>